<name>A0A8J3C5D0_9ACTN</name>
<evidence type="ECO:0000313" key="4">
    <source>
        <dbReference type="Proteomes" id="UP000656042"/>
    </source>
</evidence>
<accession>A0A8J3C5D0</accession>
<dbReference type="InterPro" id="IPR001387">
    <property type="entry name" value="Cro/C1-type_HTH"/>
</dbReference>
<dbReference type="Gene3D" id="1.25.40.10">
    <property type="entry name" value="Tetratricopeptide repeat domain"/>
    <property type="match status" value="1"/>
</dbReference>
<dbReference type="PROSITE" id="PS50943">
    <property type="entry name" value="HTH_CROC1"/>
    <property type="match status" value="1"/>
</dbReference>
<evidence type="ECO:0000313" key="3">
    <source>
        <dbReference type="EMBL" id="GGL10483.1"/>
    </source>
</evidence>
<evidence type="ECO:0000259" key="2">
    <source>
        <dbReference type="PROSITE" id="PS50943"/>
    </source>
</evidence>
<dbReference type="PANTHER" id="PTHR47691">
    <property type="entry name" value="REGULATOR-RELATED"/>
    <property type="match status" value="1"/>
</dbReference>
<protein>
    <recommendedName>
        <fullName evidence="2">HTH cro/C1-type domain-containing protein</fullName>
    </recommendedName>
</protein>
<reference evidence="3" key="1">
    <citation type="journal article" date="2014" name="Int. J. Syst. Evol. Microbiol.">
        <title>Complete genome sequence of Corynebacterium casei LMG S-19264T (=DSM 44701T), isolated from a smear-ripened cheese.</title>
        <authorList>
            <consortium name="US DOE Joint Genome Institute (JGI-PGF)"/>
            <person name="Walter F."/>
            <person name="Albersmeier A."/>
            <person name="Kalinowski J."/>
            <person name="Ruckert C."/>
        </authorList>
    </citation>
    <scope>NUCLEOTIDE SEQUENCE</scope>
    <source>
        <strain evidence="3">CGMCC 4.7299</strain>
    </source>
</reference>
<reference evidence="3" key="2">
    <citation type="submission" date="2020-09" db="EMBL/GenBank/DDBJ databases">
        <authorList>
            <person name="Sun Q."/>
            <person name="Zhou Y."/>
        </authorList>
    </citation>
    <scope>NUCLEOTIDE SEQUENCE</scope>
    <source>
        <strain evidence="3">CGMCC 4.7299</strain>
    </source>
</reference>
<gene>
    <name evidence="3" type="ORF">GCM10012284_51600</name>
</gene>
<feature type="region of interest" description="Disordered" evidence="1">
    <location>
        <begin position="786"/>
        <end position="805"/>
    </location>
</feature>
<dbReference type="Proteomes" id="UP000656042">
    <property type="component" value="Unassembled WGS sequence"/>
</dbReference>
<dbReference type="CDD" id="cd00093">
    <property type="entry name" value="HTH_XRE"/>
    <property type="match status" value="1"/>
</dbReference>
<dbReference type="PANTHER" id="PTHR47691:SF3">
    <property type="entry name" value="HTH-TYPE TRANSCRIPTIONAL REGULATOR RV0890C-RELATED"/>
    <property type="match status" value="1"/>
</dbReference>
<dbReference type="AlphaFoldDB" id="A0A8J3C5D0"/>
<dbReference type="Pfam" id="PF13560">
    <property type="entry name" value="HTH_31"/>
    <property type="match status" value="1"/>
</dbReference>
<feature type="domain" description="HTH cro/C1-type" evidence="2">
    <location>
        <begin position="54"/>
        <end position="99"/>
    </location>
</feature>
<proteinExistence type="predicted"/>
<dbReference type="Pfam" id="PF13424">
    <property type="entry name" value="TPR_12"/>
    <property type="match status" value="2"/>
</dbReference>
<dbReference type="SUPFAM" id="SSF52540">
    <property type="entry name" value="P-loop containing nucleoside triphosphate hydrolases"/>
    <property type="match status" value="1"/>
</dbReference>
<evidence type="ECO:0000256" key="1">
    <source>
        <dbReference type="SAM" id="MobiDB-lite"/>
    </source>
</evidence>
<dbReference type="Gene3D" id="3.40.50.300">
    <property type="entry name" value="P-loop containing nucleotide triphosphate hydrolases"/>
    <property type="match status" value="1"/>
</dbReference>
<dbReference type="InterPro" id="IPR027417">
    <property type="entry name" value="P-loop_NTPase"/>
</dbReference>
<comment type="caution">
    <text evidence="3">The sequence shown here is derived from an EMBL/GenBank/DDBJ whole genome shotgun (WGS) entry which is preliminary data.</text>
</comment>
<dbReference type="SMART" id="SM00530">
    <property type="entry name" value="HTH_XRE"/>
    <property type="match status" value="1"/>
</dbReference>
<keyword evidence="4" id="KW-1185">Reference proteome</keyword>
<dbReference type="EMBL" id="BMMX01000034">
    <property type="protein sequence ID" value="GGL10483.1"/>
    <property type="molecule type" value="Genomic_DNA"/>
</dbReference>
<organism evidence="3 4">
    <name type="scientific">Mangrovihabitans endophyticus</name>
    <dbReference type="NCBI Taxonomy" id="1751298"/>
    <lineage>
        <taxon>Bacteria</taxon>
        <taxon>Bacillati</taxon>
        <taxon>Actinomycetota</taxon>
        <taxon>Actinomycetes</taxon>
        <taxon>Micromonosporales</taxon>
        <taxon>Micromonosporaceae</taxon>
        <taxon>Mangrovihabitans</taxon>
    </lineage>
</organism>
<dbReference type="InterPro" id="IPR011990">
    <property type="entry name" value="TPR-like_helical_dom_sf"/>
</dbReference>
<dbReference type="InterPro" id="IPR019734">
    <property type="entry name" value="TPR_rpt"/>
</dbReference>
<dbReference type="SUPFAM" id="SSF48452">
    <property type="entry name" value="TPR-like"/>
    <property type="match status" value="1"/>
</dbReference>
<dbReference type="Pfam" id="PF13191">
    <property type="entry name" value="AAA_16"/>
    <property type="match status" value="1"/>
</dbReference>
<dbReference type="InterPro" id="IPR041664">
    <property type="entry name" value="AAA_16"/>
</dbReference>
<dbReference type="SMART" id="SM00028">
    <property type="entry name" value="TPR"/>
    <property type="match status" value="4"/>
</dbReference>
<sequence length="805" mass="86875">MCRIVPILLMLDYAIRVVELSRRVIADVATVEGLAAVLRQLRRREARREGANPLTYRELAAKTGWSHGIIGEYFAGRVLPPTDRFDVLVRLLGATPAEQGWLATARDVVEEHRRAGGGRALGRLPPAVPGFVARAEPLATLDRLVDPAADGAPVVTVSGMAGVGKTALVLHWAHRAAGRFRDGQLYLNLRGFDPAGAPVAPDEAVRTLLDALGVPLQRLPPTVDAQIALYRNLLVDRCMLLVFDNARDAGQVRPLLPGGGSSRTLVTSRDRLAGLVSLDGAQPVRLDLLTVEESRELLAARLGSARLFAEPRAVDEAVAACSRLPLALAIVAGRAALNPGFPLDALAGELRAARGGLEPFSGTDPSSDVRAVFSWSYRSLSTAAAQMFRLLALHPGPDVGGPAAASLAGVSPAGARPLLRELTDATLTSEHRPDRYACHDLLRAYAAEMAAMVDSDADRHAAVGRLLDHYLHTAHTADLRLDPHRDPIPLPPAGSGITPEPLADHEAALAWLDTEFPVLLAAIPLAVAENFDRQACLLVRTLAHFLERRGHWTRWVAAHQVALVAARRLGDPAEEAPIRRSLGRVNVHLGRSDEAVTHLTASLDLYREVGDSNGQGRIEFDLGWVAARQERYDDVLRHSRTALEHFIVAGNRSGQGRAYNNIGLSLTLQGRHVEAVGYCRRALDLLQAIDDRYGAAGSWDSLGRAQHQLGRYREAADSYVRADGLWRALGNRFQQGESLVGLGDTQAAAGDLDGAARTWQRALDIFHQLDHPDAEAVRGRLVLRLPEQGRPSGGSSRYPTDAPDS</sequence>